<sequence length="94" mass="10244">MQHVKRLDLVVGSRVATRFLEALDTLGLPHRTVIPGVHGYGQHGPRGSDPFATFDNTYLLVAVPPDRVDEVVAALQPLLQEVGGMCLVSDARWV</sequence>
<evidence type="ECO:0000313" key="1">
    <source>
        <dbReference type="EMBL" id="GIG40300.1"/>
    </source>
</evidence>
<name>A0ABQ4DLT0_9CELL</name>
<reference evidence="1 2" key="1">
    <citation type="submission" date="2021-01" db="EMBL/GenBank/DDBJ databases">
        <title>Whole genome shotgun sequence of Cellulomonas phragmiteti NBRC 110785.</title>
        <authorList>
            <person name="Komaki H."/>
            <person name="Tamura T."/>
        </authorList>
    </citation>
    <scope>NUCLEOTIDE SEQUENCE [LARGE SCALE GENOMIC DNA]</scope>
    <source>
        <strain evidence="1 2">NBRC 110785</strain>
    </source>
</reference>
<evidence type="ECO:0008006" key="3">
    <source>
        <dbReference type="Google" id="ProtNLM"/>
    </source>
</evidence>
<organism evidence="1 2">
    <name type="scientific">Cellulomonas phragmiteti</name>
    <dbReference type="NCBI Taxonomy" id="478780"/>
    <lineage>
        <taxon>Bacteria</taxon>
        <taxon>Bacillati</taxon>
        <taxon>Actinomycetota</taxon>
        <taxon>Actinomycetes</taxon>
        <taxon>Micrococcales</taxon>
        <taxon>Cellulomonadaceae</taxon>
        <taxon>Cellulomonas</taxon>
    </lineage>
</organism>
<accession>A0ABQ4DLT0</accession>
<keyword evidence="2" id="KW-1185">Reference proteome</keyword>
<dbReference type="InterPro" id="IPR002187">
    <property type="entry name" value="N-reg_PII"/>
</dbReference>
<proteinExistence type="predicted"/>
<dbReference type="RefSeq" id="WP_203673891.1">
    <property type="nucleotide sequence ID" value="NZ_BONP01000010.1"/>
</dbReference>
<dbReference type="Pfam" id="PF00543">
    <property type="entry name" value="P-II"/>
    <property type="match status" value="1"/>
</dbReference>
<comment type="caution">
    <text evidence="1">The sequence shown here is derived from an EMBL/GenBank/DDBJ whole genome shotgun (WGS) entry which is preliminary data.</text>
</comment>
<dbReference type="InterPro" id="IPR015867">
    <property type="entry name" value="N-reg_PII/ATP_PRibTrfase_C"/>
</dbReference>
<gene>
    <name evidence="1" type="ORF">Cph01nite_20620</name>
</gene>
<protein>
    <recommendedName>
        <fullName evidence="3">Nitrogen regulatory protein P-II</fullName>
    </recommendedName>
</protein>
<dbReference type="EMBL" id="BONP01000010">
    <property type="protein sequence ID" value="GIG40300.1"/>
    <property type="molecule type" value="Genomic_DNA"/>
</dbReference>
<dbReference type="Proteomes" id="UP000614741">
    <property type="component" value="Unassembled WGS sequence"/>
</dbReference>
<dbReference type="SUPFAM" id="SSF54913">
    <property type="entry name" value="GlnB-like"/>
    <property type="match status" value="1"/>
</dbReference>
<dbReference type="InterPro" id="IPR011322">
    <property type="entry name" value="N-reg_PII-like_a/b"/>
</dbReference>
<dbReference type="Gene3D" id="3.30.70.120">
    <property type="match status" value="1"/>
</dbReference>
<evidence type="ECO:0000313" key="2">
    <source>
        <dbReference type="Proteomes" id="UP000614741"/>
    </source>
</evidence>